<gene>
    <name evidence="1" type="ORF">HYPSUDRAFT_50033</name>
</gene>
<dbReference type="STRING" id="945553.A0A0D2N1F0"/>
<accession>A0A0D2N1F0</accession>
<dbReference type="EMBL" id="KN817802">
    <property type="protein sequence ID" value="KJA13024.1"/>
    <property type="molecule type" value="Genomic_DNA"/>
</dbReference>
<protein>
    <submittedName>
        <fullName evidence="1">Uncharacterized protein</fullName>
    </submittedName>
</protein>
<sequence>MPNHTARDKVRYEIRVHSAPTPIIKYEVIPLELRVLHPPQAQAIRFLAGLAAKYDKQVLNSRPWVCWNCPARAVGLVHTPASYMHNPEPLIIDIVQPVCANGGACDAAARKMMAEEMNF</sequence>
<dbReference type="OrthoDB" id="420195at2759"/>
<keyword evidence="2" id="KW-1185">Reference proteome</keyword>
<name>A0A0D2N1F0_HYPSF</name>
<organism evidence="1 2">
    <name type="scientific">Hypholoma sublateritium (strain FD-334 SS-4)</name>
    <dbReference type="NCBI Taxonomy" id="945553"/>
    <lineage>
        <taxon>Eukaryota</taxon>
        <taxon>Fungi</taxon>
        <taxon>Dikarya</taxon>
        <taxon>Basidiomycota</taxon>
        <taxon>Agaricomycotina</taxon>
        <taxon>Agaricomycetes</taxon>
        <taxon>Agaricomycetidae</taxon>
        <taxon>Agaricales</taxon>
        <taxon>Agaricineae</taxon>
        <taxon>Strophariaceae</taxon>
        <taxon>Hypholoma</taxon>
    </lineage>
</organism>
<proteinExistence type="predicted"/>
<evidence type="ECO:0000313" key="1">
    <source>
        <dbReference type="EMBL" id="KJA13024.1"/>
    </source>
</evidence>
<evidence type="ECO:0000313" key="2">
    <source>
        <dbReference type="Proteomes" id="UP000054270"/>
    </source>
</evidence>
<dbReference type="AlphaFoldDB" id="A0A0D2N1F0"/>
<dbReference type="Proteomes" id="UP000054270">
    <property type="component" value="Unassembled WGS sequence"/>
</dbReference>
<reference evidence="2" key="1">
    <citation type="submission" date="2014-04" db="EMBL/GenBank/DDBJ databases">
        <title>Evolutionary Origins and Diversification of the Mycorrhizal Mutualists.</title>
        <authorList>
            <consortium name="DOE Joint Genome Institute"/>
            <consortium name="Mycorrhizal Genomics Consortium"/>
            <person name="Kohler A."/>
            <person name="Kuo A."/>
            <person name="Nagy L.G."/>
            <person name="Floudas D."/>
            <person name="Copeland A."/>
            <person name="Barry K.W."/>
            <person name="Cichocki N."/>
            <person name="Veneault-Fourrey C."/>
            <person name="LaButti K."/>
            <person name="Lindquist E.A."/>
            <person name="Lipzen A."/>
            <person name="Lundell T."/>
            <person name="Morin E."/>
            <person name="Murat C."/>
            <person name="Riley R."/>
            <person name="Ohm R."/>
            <person name="Sun H."/>
            <person name="Tunlid A."/>
            <person name="Henrissat B."/>
            <person name="Grigoriev I.V."/>
            <person name="Hibbett D.S."/>
            <person name="Martin F."/>
        </authorList>
    </citation>
    <scope>NUCLEOTIDE SEQUENCE [LARGE SCALE GENOMIC DNA]</scope>
    <source>
        <strain evidence="2">FD-334 SS-4</strain>
    </source>
</reference>